<dbReference type="EMBL" id="WCSY01000030">
    <property type="protein sequence ID" value="KAB4306346.1"/>
    <property type="molecule type" value="Genomic_DNA"/>
</dbReference>
<evidence type="ECO:0000256" key="1">
    <source>
        <dbReference type="SAM" id="SignalP"/>
    </source>
</evidence>
<dbReference type="EMBL" id="QSJP01000046">
    <property type="protein sequence ID" value="RHD79244.1"/>
    <property type="molecule type" value="Genomic_DNA"/>
</dbReference>
<evidence type="ECO:0000313" key="4">
    <source>
        <dbReference type="EMBL" id="RHD79244.1"/>
    </source>
</evidence>
<dbReference type="Proteomes" id="UP000440614">
    <property type="component" value="Unassembled WGS sequence"/>
</dbReference>
<evidence type="ECO:0008006" key="8">
    <source>
        <dbReference type="Google" id="ProtNLM"/>
    </source>
</evidence>
<keyword evidence="1" id="KW-0732">Signal</keyword>
<evidence type="ECO:0000313" key="2">
    <source>
        <dbReference type="EMBL" id="KAB4306346.1"/>
    </source>
</evidence>
<dbReference type="SUPFAM" id="SSF56935">
    <property type="entry name" value="Porins"/>
    <property type="match status" value="1"/>
</dbReference>
<evidence type="ECO:0000313" key="6">
    <source>
        <dbReference type="Proteomes" id="UP000436858"/>
    </source>
</evidence>
<reference evidence="6 7" key="2">
    <citation type="journal article" date="2019" name="Nat. Med.">
        <title>A library of human gut bacterial isolates paired with longitudinal multiomics data enables mechanistic microbiome research.</title>
        <authorList>
            <person name="Poyet M."/>
            <person name="Groussin M."/>
            <person name="Gibbons S.M."/>
            <person name="Avila-Pacheco J."/>
            <person name="Jiang X."/>
            <person name="Kearney S.M."/>
            <person name="Perrotta A.R."/>
            <person name="Berdy B."/>
            <person name="Zhao S."/>
            <person name="Lieberman T.D."/>
            <person name="Swanson P.K."/>
            <person name="Smith M."/>
            <person name="Roesemann S."/>
            <person name="Alexander J.E."/>
            <person name="Rich S.A."/>
            <person name="Livny J."/>
            <person name="Vlamakis H."/>
            <person name="Clish C."/>
            <person name="Bullock K."/>
            <person name="Deik A."/>
            <person name="Scott J."/>
            <person name="Pierce K.A."/>
            <person name="Xavier R.J."/>
            <person name="Alm E.J."/>
        </authorList>
    </citation>
    <scope>NUCLEOTIDE SEQUENCE [LARGE SCALE GENOMIC DNA]</scope>
    <source>
        <strain evidence="3 6">BIOML-A162</strain>
        <strain evidence="2 7">BIOML-A188</strain>
    </source>
</reference>
<organism evidence="3 6">
    <name type="scientific">Bacteroides thetaiotaomicron</name>
    <dbReference type="NCBI Taxonomy" id="818"/>
    <lineage>
        <taxon>Bacteria</taxon>
        <taxon>Pseudomonadati</taxon>
        <taxon>Bacteroidota</taxon>
        <taxon>Bacteroidia</taxon>
        <taxon>Bacteroidales</taxon>
        <taxon>Bacteroidaceae</taxon>
        <taxon>Bacteroides</taxon>
    </lineage>
</organism>
<dbReference type="EMBL" id="WCRY01000030">
    <property type="protein sequence ID" value="KAB4474581.1"/>
    <property type="molecule type" value="Genomic_DNA"/>
</dbReference>
<dbReference type="Gene3D" id="2.40.160.60">
    <property type="entry name" value="Outer membrane protein transport protein (OMPP1/FadL/TodX)"/>
    <property type="match status" value="1"/>
</dbReference>
<protein>
    <recommendedName>
        <fullName evidence="8">Outer membrane protein</fullName>
    </recommendedName>
</protein>
<reference evidence="4 5" key="1">
    <citation type="submission" date="2018-08" db="EMBL/GenBank/DDBJ databases">
        <title>A genome reference for cultivated species of the human gut microbiota.</title>
        <authorList>
            <person name="Zou Y."/>
            <person name="Xue W."/>
            <person name="Luo G."/>
        </authorList>
    </citation>
    <scope>NUCLEOTIDE SEQUENCE [LARGE SCALE GENOMIC DNA]</scope>
    <source>
        <strain evidence="4 5">AM30-26</strain>
    </source>
</reference>
<dbReference type="OMA" id="NGMQRER"/>
<feature type="signal peptide" evidence="1">
    <location>
        <begin position="1"/>
        <end position="19"/>
    </location>
</feature>
<evidence type="ECO:0000313" key="3">
    <source>
        <dbReference type="EMBL" id="KAB4474581.1"/>
    </source>
</evidence>
<dbReference type="RefSeq" id="WP_011107976.1">
    <property type="nucleotide sequence ID" value="NZ_CABJDH010000026.1"/>
</dbReference>
<dbReference type="GeneID" id="60927773"/>
<name>A0A0P0ES24_BACT4</name>
<evidence type="ECO:0000313" key="7">
    <source>
        <dbReference type="Proteomes" id="UP000440614"/>
    </source>
</evidence>
<comment type="caution">
    <text evidence="3">The sequence shown here is derived from an EMBL/GenBank/DDBJ whole genome shotgun (WGS) entry which is preliminary data.</text>
</comment>
<proteinExistence type="predicted"/>
<dbReference type="AlphaFoldDB" id="A0A0P0ES24"/>
<evidence type="ECO:0000313" key="5">
    <source>
        <dbReference type="Proteomes" id="UP000284785"/>
    </source>
</evidence>
<dbReference type="Proteomes" id="UP000436858">
    <property type="component" value="Unassembled WGS sequence"/>
</dbReference>
<feature type="chain" id="PRO_5041523294" description="Outer membrane protein" evidence="1">
    <location>
        <begin position="20"/>
        <end position="401"/>
    </location>
</feature>
<dbReference type="Proteomes" id="UP000284785">
    <property type="component" value="Unassembled WGS sequence"/>
</dbReference>
<gene>
    <name evidence="4" type="ORF">DW780_27810</name>
    <name evidence="3" type="ORF">GAN91_22780</name>
    <name evidence="2" type="ORF">GAO51_23840</name>
</gene>
<sequence>MKRRVLSILILGANLLNVAAQNMTSSPVSMFGLGELSTGEGGIYSGLGGVGIALRGENVINSANPASLTGLLPQYFFFDLGVSGSYLKYSQSGASNHSLNGNLNNLAVGFRIAPRWYGAIFMAPVSSVGYAISLDQDVAGTDGSTVTSLFQGEGGLSKMGISVAHELWKGLSLGANFSYVGGSISQTETQGSATESNSSHKHTIYADFGLQYTYKLDHYRSAVAGVVYGYSQDLMQDNDHVVSSSSSSGSIEEKGKKYRTCLPQFIGFGASYTTLRWMASIDYKFVDWSRLESSHSSISFRNQHRLMLGGSYTLGNPYSKPVRLLLGAGMGNSYISVHDKTTTNYYLSTGLNFEFRSRSTLSLGVKYTDQLKVNSGRFKEQKLSFFLNLTFSEKTYKAKLK</sequence>
<dbReference type="KEGG" id="btho:Btheta7330_01229"/>
<accession>A0A0P0ES24</accession>